<keyword evidence="2" id="KW-1185">Reference proteome</keyword>
<organism evidence="1 2">
    <name type="scientific">Ambrosiozyma monospora</name>
    <name type="common">Yeast</name>
    <name type="synonym">Endomycopsis monosporus</name>
    <dbReference type="NCBI Taxonomy" id="43982"/>
    <lineage>
        <taxon>Eukaryota</taxon>
        <taxon>Fungi</taxon>
        <taxon>Dikarya</taxon>
        <taxon>Ascomycota</taxon>
        <taxon>Saccharomycotina</taxon>
        <taxon>Pichiomycetes</taxon>
        <taxon>Pichiales</taxon>
        <taxon>Pichiaceae</taxon>
        <taxon>Ambrosiozyma</taxon>
    </lineage>
</organism>
<comment type="caution">
    <text evidence="1">The sequence shown here is derived from an EMBL/GenBank/DDBJ whole genome shotgun (WGS) entry which is preliminary data.</text>
</comment>
<dbReference type="Proteomes" id="UP001165064">
    <property type="component" value="Unassembled WGS sequence"/>
</dbReference>
<protein>
    <submittedName>
        <fullName evidence="1">Unnamed protein product</fullName>
    </submittedName>
</protein>
<reference evidence="1" key="1">
    <citation type="submission" date="2023-04" db="EMBL/GenBank/DDBJ databases">
        <title>Ambrosiozyma monospora NBRC 10751.</title>
        <authorList>
            <person name="Ichikawa N."/>
            <person name="Sato H."/>
            <person name="Tonouchi N."/>
        </authorList>
    </citation>
    <scope>NUCLEOTIDE SEQUENCE</scope>
    <source>
        <strain evidence="1">NBRC 10751</strain>
    </source>
</reference>
<accession>A0ACB5U5S4</accession>
<sequence length="137" mass="14342">MIILPCTWETLSSLSSTPDNSNSNSTSTDLIIKAANASIQSKQKLLLCVVAGDGHDDGHVYGHAKPLSSIQLEHMKTLSDAGVLIYPGVGGGLEGFKLVSDGDGGLKSVKELVEVSVEQLLSCLGLGLEGRVHRSLD</sequence>
<evidence type="ECO:0000313" key="1">
    <source>
        <dbReference type="EMBL" id="GMF02183.1"/>
    </source>
</evidence>
<gene>
    <name evidence="1" type="ORF">Amon02_001137900</name>
</gene>
<proteinExistence type="predicted"/>
<dbReference type="EMBL" id="BSXS01012346">
    <property type="protein sequence ID" value="GMF02183.1"/>
    <property type="molecule type" value="Genomic_DNA"/>
</dbReference>
<evidence type="ECO:0000313" key="2">
    <source>
        <dbReference type="Proteomes" id="UP001165064"/>
    </source>
</evidence>
<name>A0ACB5U5S4_AMBMO</name>